<dbReference type="Proteomes" id="UP000569732">
    <property type="component" value="Unassembled WGS sequence"/>
</dbReference>
<dbReference type="EMBL" id="JACCKB010000014">
    <property type="protein sequence ID" value="NYZ66448.1"/>
    <property type="molecule type" value="Genomic_DNA"/>
</dbReference>
<feature type="transmembrane region" description="Helical" evidence="7">
    <location>
        <begin position="150"/>
        <end position="168"/>
    </location>
</feature>
<reference evidence="8 9" key="1">
    <citation type="submission" date="2020-07" db="EMBL/GenBank/DDBJ databases">
        <title>Endozoicomonas sp. nov., isolated from sediment.</title>
        <authorList>
            <person name="Gu T."/>
        </authorList>
    </citation>
    <scope>NUCLEOTIDE SEQUENCE [LARGE SCALE GENOMIC DNA]</scope>
    <source>
        <strain evidence="8 9">SM1973</strain>
    </source>
</reference>
<sequence>MTAQQAQLIVCHECHKVCRLHNHHSAIAIRCPRCHSQLHSRYPNSLAKTWALTLTSLILFIPANTYPITKIAFFGNGQADTIMSGVIALAKAGMIPIAAVVFIASIAVPFLKLLGLTVLLLSVQFKWSLSPHQRTLLYRMIEWIGRWSMLDLFVIATLVALVRMGNLATIEAGVGAGAFGGVVVMTMFAAMSFDPRLIWDNASPTNGGCRKS</sequence>
<keyword evidence="4 7" id="KW-0812">Transmembrane</keyword>
<dbReference type="PANTHER" id="PTHR30462:SF1">
    <property type="entry name" value="INTERMEMBRANE TRANSPORT PROTEIN YEBS"/>
    <property type="match status" value="1"/>
</dbReference>
<feature type="transmembrane region" description="Helical" evidence="7">
    <location>
        <begin position="174"/>
        <end position="193"/>
    </location>
</feature>
<evidence type="ECO:0000256" key="3">
    <source>
        <dbReference type="ARBA" id="ARBA00022519"/>
    </source>
</evidence>
<organism evidence="8 9">
    <name type="scientific">Spartinivicinus marinus</name>
    <dbReference type="NCBI Taxonomy" id="2994442"/>
    <lineage>
        <taxon>Bacteria</taxon>
        <taxon>Pseudomonadati</taxon>
        <taxon>Pseudomonadota</taxon>
        <taxon>Gammaproteobacteria</taxon>
        <taxon>Oceanospirillales</taxon>
        <taxon>Zooshikellaceae</taxon>
        <taxon>Spartinivicinus</taxon>
    </lineage>
</organism>
<dbReference type="GO" id="GO:0005886">
    <property type="term" value="C:plasma membrane"/>
    <property type="evidence" value="ECO:0007669"/>
    <property type="project" value="UniProtKB-SubCell"/>
</dbReference>
<comment type="caution">
    <text evidence="8">The sequence shown here is derived from an EMBL/GenBank/DDBJ whole genome shotgun (WGS) entry which is preliminary data.</text>
</comment>
<accession>A0A853I715</accession>
<evidence type="ECO:0000313" key="9">
    <source>
        <dbReference type="Proteomes" id="UP000569732"/>
    </source>
</evidence>
<comment type="subcellular location">
    <subcellularLocation>
        <location evidence="1">Cell inner membrane</location>
    </subcellularLocation>
</comment>
<gene>
    <name evidence="8" type="ORF">H0A36_10545</name>
</gene>
<keyword evidence="9" id="KW-1185">Reference proteome</keyword>
<evidence type="ECO:0000256" key="5">
    <source>
        <dbReference type="ARBA" id="ARBA00022989"/>
    </source>
</evidence>
<evidence type="ECO:0000256" key="7">
    <source>
        <dbReference type="SAM" id="Phobius"/>
    </source>
</evidence>
<feature type="transmembrane region" description="Helical" evidence="7">
    <location>
        <begin position="110"/>
        <end position="129"/>
    </location>
</feature>
<evidence type="ECO:0000256" key="2">
    <source>
        <dbReference type="ARBA" id="ARBA00022475"/>
    </source>
</evidence>
<evidence type="ECO:0000256" key="1">
    <source>
        <dbReference type="ARBA" id="ARBA00004533"/>
    </source>
</evidence>
<dbReference type="InterPro" id="IPR007498">
    <property type="entry name" value="PqiA-like"/>
</dbReference>
<keyword evidence="3" id="KW-0997">Cell inner membrane</keyword>
<name>A0A853I715_9GAMM</name>
<evidence type="ECO:0000256" key="6">
    <source>
        <dbReference type="ARBA" id="ARBA00023136"/>
    </source>
</evidence>
<keyword evidence="6 7" id="KW-0472">Membrane</keyword>
<proteinExistence type="predicted"/>
<keyword evidence="2" id="KW-1003">Cell membrane</keyword>
<dbReference type="AlphaFoldDB" id="A0A853I715"/>
<evidence type="ECO:0000313" key="8">
    <source>
        <dbReference type="EMBL" id="NYZ66448.1"/>
    </source>
</evidence>
<dbReference type="Pfam" id="PF04403">
    <property type="entry name" value="PqiA"/>
    <property type="match status" value="1"/>
</dbReference>
<keyword evidence="5 7" id="KW-1133">Transmembrane helix</keyword>
<evidence type="ECO:0000256" key="4">
    <source>
        <dbReference type="ARBA" id="ARBA00022692"/>
    </source>
</evidence>
<dbReference type="InterPro" id="IPR051800">
    <property type="entry name" value="PqiA-PqiB_transport"/>
</dbReference>
<protein>
    <submittedName>
        <fullName evidence="8">Paraquat-inducible protein A</fullName>
    </submittedName>
</protein>
<dbReference type="PANTHER" id="PTHR30462">
    <property type="entry name" value="INTERMEMBRANE TRANSPORT PROTEIN PQIB-RELATED"/>
    <property type="match status" value="1"/>
</dbReference>